<keyword evidence="4 7" id="KW-0460">Magnesium</keyword>
<comment type="pathway">
    <text evidence="7">Quinol/quinone metabolism; 1,4-dihydroxy-2-naphthoate biosynthesis; 1,4-dihydroxy-2-naphthoate from chorismate: step 2/7.</text>
</comment>
<feature type="domain" description="Thiamine pyrophosphate enzyme N-terminal TPP-binding" evidence="9">
    <location>
        <begin position="19"/>
        <end position="133"/>
    </location>
</feature>
<proteinExistence type="inferred from homology"/>
<dbReference type="Pfam" id="PF02775">
    <property type="entry name" value="TPP_enzyme_C"/>
    <property type="match status" value="1"/>
</dbReference>
<dbReference type="InterPro" id="IPR032264">
    <property type="entry name" value="MenD_middle"/>
</dbReference>
<dbReference type="STRING" id="1122938.SAMN05660772_00019"/>
<keyword evidence="2 7" id="KW-0808">Transferase</keyword>
<comment type="subunit">
    <text evidence="7">Homodimer.</text>
</comment>
<evidence type="ECO:0000256" key="1">
    <source>
        <dbReference type="ARBA" id="ARBA00022428"/>
    </source>
</evidence>
<dbReference type="PANTHER" id="PTHR42916:SF1">
    <property type="entry name" value="PROTEIN PHYLLO, CHLOROPLASTIC"/>
    <property type="match status" value="1"/>
</dbReference>
<evidence type="ECO:0000256" key="3">
    <source>
        <dbReference type="ARBA" id="ARBA00022723"/>
    </source>
</evidence>
<dbReference type="PIRSF" id="PIRSF004983">
    <property type="entry name" value="MenD"/>
    <property type="match status" value="1"/>
</dbReference>
<feature type="domain" description="Thiamine pyrophosphate enzyme TPP-binding" evidence="8">
    <location>
        <begin position="436"/>
        <end position="551"/>
    </location>
</feature>
<comment type="cofactor">
    <cofactor evidence="7">
        <name>thiamine diphosphate</name>
        <dbReference type="ChEBI" id="CHEBI:58937"/>
    </cofactor>
    <text evidence="7">Binds 1 thiamine pyrophosphate per subunit.</text>
</comment>
<dbReference type="RefSeq" id="WP_084255113.1">
    <property type="nucleotide sequence ID" value="NZ_FWWV01000001.1"/>
</dbReference>
<evidence type="ECO:0000256" key="4">
    <source>
        <dbReference type="ARBA" id="ARBA00022842"/>
    </source>
</evidence>
<dbReference type="InterPro" id="IPR004433">
    <property type="entry name" value="MenaQ_synth_MenD"/>
</dbReference>
<comment type="function">
    <text evidence="7">Catalyzes the thiamine diphosphate-dependent decarboxylation of 2-oxoglutarate and the subsequent addition of the resulting succinic semialdehyde-thiamine pyrophosphate anion to isochorismate to yield 2-succinyl-5-enolpyruvyl-6-hydroxy-3-cyclohexene-1-carboxylate (SEPHCHC).</text>
</comment>
<dbReference type="Pfam" id="PF02776">
    <property type="entry name" value="TPP_enzyme_N"/>
    <property type="match status" value="1"/>
</dbReference>
<dbReference type="InterPro" id="IPR012001">
    <property type="entry name" value="Thiamin_PyroP_enz_TPP-bd_dom"/>
</dbReference>
<keyword evidence="5 7" id="KW-0786">Thiamine pyrophosphate</keyword>
<sequence length="576" mass="63674">MSVSASVALSVAVMNRCWARVVLESIVRNGVRHICIAPGSRSTPLTLEAVRLQDSHRAVCHTHFDERGLGFFALGLAKADNTPVAIIVTSGTAAANLYPAIIEAEQSGHDLIVLTADRPPELIDCGANQAIQQQGIFADYPVVSVNFPRPSEDYSSAWLLSRIDQACQRQKVQHGVIHFNLPFAEPLYQADESAVQHAAWLAEFNRWASKKQVWIEYAAQQSEVLIHENWDYWRTKQGVIVVGKLPPEQSMGISAWAATMGWVVITDIQSGLEPSLPYADIWLANEIVQQKLLQAEIVLQFGSRIISKRVNRFLEQFKGEYWLIEASQKNLDPYHHQHTRFNVKVHHWLRAHPPLRQRPWLLEPLALSQFCAAFIEQQIGGQLNEASLAHHVSRVLPSNGSLFLGNSLFVRLVDGLCKLPEGYPVYTNRGASGIDGLLATAAGVAVATNQPLVAMLGDISALYDLNSLALFKQVRQPTILFVINNNGGAIFDLLPVEESVKDQFYRLGHGLDFSSAAAMFGLSYSRPYTWADLNSVLKQAYGRKEATIIEIKVNPSDGSKTYKSLIEQIAGAVIGG</sequence>
<dbReference type="Proteomes" id="UP000192408">
    <property type="component" value="Unassembled WGS sequence"/>
</dbReference>
<evidence type="ECO:0000313" key="12">
    <source>
        <dbReference type="Proteomes" id="UP000192408"/>
    </source>
</evidence>
<evidence type="ECO:0000256" key="5">
    <source>
        <dbReference type="ARBA" id="ARBA00023052"/>
    </source>
</evidence>
<dbReference type="EC" id="2.2.1.9" evidence="7"/>
<keyword evidence="6 7" id="KW-0464">Manganese</keyword>
<dbReference type="GO" id="GO:0030145">
    <property type="term" value="F:manganese ion binding"/>
    <property type="evidence" value="ECO:0007669"/>
    <property type="project" value="UniProtKB-UniRule"/>
</dbReference>
<dbReference type="AlphaFoldDB" id="A0A1W1UAC2"/>
<evidence type="ECO:0000313" key="11">
    <source>
        <dbReference type="EMBL" id="SMB78046.1"/>
    </source>
</evidence>
<dbReference type="SUPFAM" id="SSF52518">
    <property type="entry name" value="Thiamin diphosphate-binding fold (THDP-binding)"/>
    <property type="match status" value="2"/>
</dbReference>
<evidence type="ECO:0000256" key="7">
    <source>
        <dbReference type="HAMAP-Rule" id="MF_01659"/>
    </source>
</evidence>
<dbReference type="GO" id="GO:0000287">
    <property type="term" value="F:magnesium ion binding"/>
    <property type="evidence" value="ECO:0007669"/>
    <property type="project" value="UniProtKB-UniRule"/>
</dbReference>
<comment type="similarity">
    <text evidence="7">Belongs to the TPP enzyme family. MenD subfamily.</text>
</comment>
<comment type="catalytic activity">
    <reaction evidence="7">
        <text>isochorismate + 2-oxoglutarate + H(+) = 5-enolpyruvoyl-6-hydroxy-2-succinyl-cyclohex-3-ene-1-carboxylate + CO2</text>
        <dbReference type="Rhea" id="RHEA:25593"/>
        <dbReference type="ChEBI" id="CHEBI:15378"/>
        <dbReference type="ChEBI" id="CHEBI:16526"/>
        <dbReference type="ChEBI" id="CHEBI:16810"/>
        <dbReference type="ChEBI" id="CHEBI:29780"/>
        <dbReference type="ChEBI" id="CHEBI:58818"/>
        <dbReference type="EC" id="2.2.1.9"/>
    </reaction>
</comment>
<dbReference type="Pfam" id="PF16582">
    <property type="entry name" value="TPP_enzyme_M_2"/>
    <property type="match status" value="1"/>
</dbReference>
<evidence type="ECO:0000259" key="9">
    <source>
        <dbReference type="Pfam" id="PF02776"/>
    </source>
</evidence>
<comment type="pathway">
    <text evidence="7">Quinol/quinone metabolism; menaquinone biosynthesis.</text>
</comment>
<dbReference type="NCBIfam" id="TIGR00173">
    <property type="entry name" value="menD"/>
    <property type="match status" value="1"/>
</dbReference>
<dbReference type="GO" id="GO:0030976">
    <property type="term" value="F:thiamine pyrophosphate binding"/>
    <property type="evidence" value="ECO:0007669"/>
    <property type="project" value="UniProtKB-UniRule"/>
</dbReference>
<dbReference type="PANTHER" id="PTHR42916">
    <property type="entry name" value="2-SUCCINYL-5-ENOLPYRUVYL-6-HYDROXY-3-CYCLOHEXENE-1-CARBOXYLATE SYNTHASE"/>
    <property type="match status" value="1"/>
</dbReference>
<evidence type="ECO:0000256" key="6">
    <source>
        <dbReference type="ARBA" id="ARBA00023211"/>
    </source>
</evidence>
<name>A0A1W1UAC2_9PAST</name>
<reference evidence="12" key="1">
    <citation type="submission" date="2017-04" db="EMBL/GenBank/DDBJ databases">
        <authorList>
            <person name="Varghese N."/>
            <person name="Submissions S."/>
        </authorList>
    </citation>
    <scope>NUCLEOTIDE SEQUENCE [LARGE SCALE GENOMIC DNA]</scope>
    <source>
        <strain evidence="12">DSM 23072</strain>
    </source>
</reference>
<dbReference type="CDD" id="cd02009">
    <property type="entry name" value="TPP_SHCHC_synthase"/>
    <property type="match status" value="1"/>
</dbReference>
<dbReference type="InterPro" id="IPR029061">
    <property type="entry name" value="THDP-binding"/>
</dbReference>
<feature type="domain" description="Menaquinone biosynthesis protein MenD middle" evidence="10">
    <location>
        <begin position="199"/>
        <end position="404"/>
    </location>
</feature>
<dbReference type="GO" id="GO:0070204">
    <property type="term" value="F:2-succinyl-5-enolpyruvyl-6-hydroxy-3-cyclohexene-1-carboxylic-acid synthase activity"/>
    <property type="evidence" value="ECO:0007669"/>
    <property type="project" value="UniProtKB-UniRule"/>
</dbReference>
<dbReference type="Gene3D" id="3.40.50.1220">
    <property type="entry name" value="TPP-binding domain"/>
    <property type="match status" value="1"/>
</dbReference>
<protein>
    <recommendedName>
        <fullName evidence="7">2-succinyl-5-enolpyruvyl-6-hydroxy-3-cyclohexene-1-carboxylate synthase</fullName>
        <shortName evidence="7">SEPHCHC synthase</shortName>
        <ecNumber evidence="7">2.2.1.9</ecNumber>
    </recommendedName>
    <alternativeName>
        <fullName evidence="7">Menaquinone biosynthesis protein MenD</fullName>
    </alternativeName>
</protein>
<keyword evidence="1 7" id="KW-0474">Menaquinone biosynthesis</keyword>
<comment type="cofactor">
    <cofactor evidence="7">
        <name>Mg(2+)</name>
        <dbReference type="ChEBI" id="CHEBI:18420"/>
    </cofactor>
    <cofactor evidence="7">
        <name>Mn(2+)</name>
        <dbReference type="ChEBI" id="CHEBI:29035"/>
    </cofactor>
</comment>
<evidence type="ECO:0000256" key="2">
    <source>
        <dbReference type="ARBA" id="ARBA00022679"/>
    </source>
</evidence>
<organism evidence="11 12">
    <name type="scientific">Pasteurella testudinis DSM 23072</name>
    <dbReference type="NCBI Taxonomy" id="1122938"/>
    <lineage>
        <taxon>Bacteria</taxon>
        <taxon>Pseudomonadati</taxon>
        <taxon>Pseudomonadota</taxon>
        <taxon>Gammaproteobacteria</taxon>
        <taxon>Pasteurellales</taxon>
        <taxon>Pasteurellaceae</taxon>
        <taxon>Pasteurella</taxon>
    </lineage>
</organism>
<dbReference type="CDD" id="cd07037">
    <property type="entry name" value="TPP_PYR_MenD"/>
    <property type="match status" value="1"/>
</dbReference>
<dbReference type="UniPathway" id="UPA01057">
    <property type="reaction ID" value="UER00164"/>
</dbReference>
<evidence type="ECO:0000259" key="8">
    <source>
        <dbReference type="Pfam" id="PF02775"/>
    </source>
</evidence>
<dbReference type="EMBL" id="FWWV01000001">
    <property type="protein sequence ID" value="SMB78046.1"/>
    <property type="molecule type" value="Genomic_DNA"/>
</dbReference>
<keyword evidence="3 7" id="KW-0479">Metal-binding</keyword>
<dbReference type="InterPro" id="IPR011766">
    <property type="entry name" value="TPP_enzyme_TPP-bd"/>
</dbReference>
<keyword evidence="12" id="KW-1185">Reference proteome</keyword>
<dbReference type="UniPathway" id="UPA00079"/>
<dbReference type="Gene3D" id="3.40.50.970">
    <property type="match status" value="2"/>
</dbReference>
<dbReference type="GO" id="GO:0009234">
    <property type="term" value="P:menaquinone biosynthetic process"/>
    <property type="evidence" value="ECO:0007669"/>
    <property type="project" value="UniProtKB-UniRule"/>
</dbReference>
<accession>A0A1W1UAC2</accession>
<evidence type="ECO:0000259" key="10">
    <source>
        <dbReference type="Pfam" id="PF16582"/>
    </source>
</evidence>
<dbReference type="HAMAP" id="MF_01659">
    <property type="entry name" value="MenD"/>
    <property type="match status" value="1"/>
</dbReference>
<gene>
    <name evidence="7" type="primary">menD</name>
    <name evidence="11" type="ORF">SAMN05660772_00019</name>
</gene>